<dbReference type="CDD" id="cd17331">
    <property type="entry name" value="MFS_SLC22A18"/>
    <property type="match status" value="1"/>
</dbReference>
<evidence type="ECO:0000256" key="8">
    <source>
        <dbReference type="SAM" id="Phobius"/>
    </source>
</evidence>
<sequence>EEGALGVRTETLGKNSCSGEVKRGQAILVAYLIAILELTFLFMQMGVMPYLAKSLGLDSVGFGYLQTTFGVLQLIGGPIFGRFADQFGTRAALILSCASGSAFFLLMSISTSIPLLFLSRLPAVFMHGLPGAQKIITDMTTPSQRAAALGKLGLCFGVGIIIGSALGGVLSTKFGIFVPTYVGLVGNLINTVIAMVWIPVQANPKSDHRVTEHSTSQSGSVFSIREILHLMKFPGVMEVFIVKVFAGLPIGLFLIMFSIISMDFFGLEAVESGYLMSYFGVLQMVVQGLVVGKLTKHCTERTLLRLSIFVFAGVGLGMALMRTVWHYCIVAVPLVFAFSTLGTITDSILTKAVPSSDTGTMLGICASVQPLTRTVGPTIGGVLYKQFGVSSFGYLQLIVNIGLFVYLLKSKIPLLEMKS</sequence>
<comment type="function">
    <text evidence="7">May act as a transporter of organic cations based on a proton efflux antiport mechanism. May play a role in the transport of chloroquine and quinidine-related compounds in kidney. Plays a role in the regulation of lipid metabolism.</text>
</comment>
<reference evidence="10 11" key="1">
    <citation type="submission" date="2019-09" db="EMBL/GenBank/DDBJ databases">
        <title>Bird 10,000 Genomes (B10K) Project - Family phase.</title>
        <authorList>
            <person name="Zhang G."/>
        </authorList>
    </citation>
    <scope>NUCLEOTIDE SEQUENCE [LARGE SCALE GENOMIC DNA]</scope>
    <source>
        <strain evidence="10">B10K-DU-001-55</strain>
        <tissue evidence="10">Muscle</tissue>
    </source>
</reference>
<dbReference type="GO" id="GO:0016324">
    <property type="term" value="C:apical plasma membrane"/>
    <property type="evidence" value="ECO:0007669"/>
    <property type="project" value="UniProtKB-SubCell"/>
</dbReference>
<keyword evidence="5 8" id="KW-0472">Membrane</keyword>
<keyword evidence="2" id="KW-1003">Cell membrane</keyword>
<feature type="transmembrane region" description="Helical" evidence="8">
    <location>
        <begin position="303"/>
        <end position="325"/>
    </location>
</feature>
<dbReference type="PANTHER" id="PTHR24002">
    <property type="entry name" value="SOLUTE CARRIER FAMILY 22 MEMBER 18"/>
    <property type="match status" value="1"/>
</dbReference>
<evidence type="ECO:0000259" key="9">
    <source>
        <dbReference type="PROSITE" id="PS50850"/>
    </source>
</evidence>
<feature type="non-terminal residue" evidence="10">
    <location>
        <position position="1"/>
    </location>
</feature>
<dbReference type="EMBL" id="VXBZ01006350">
    <property type="protein sequence ID" value="NXP49691.1"/>
    <property type="molecule type" value="Genomic_DNA"/>
</dbReference>
<evidence type="ECO:0000256" key="5">
    <source>
        <dbReference type="ARBA" id="ARBA00023136"/>
    </source>
</evidence>
<dbReference type="OrthoDB" id="440553at2759"/>
<feature type="non-terminal residue" evidence="10">
    <location>
        <position position="419"/>
    </location>
</feature>
<keyword evidence="4 8" id="KW-1133">Transmembrane helix</keyword>
<evidence type="ECO:0000256" key="4">
    <source>
        <dbReference type="ARBA" id="ARBA00022989"/>
    </source>
</evidence>
<organism evidence="10 11">
    <name type="scientific">Heliornis fulica</name>
    <name type="common">sungrebe</name>
    <dbReference type="NCBI Taxonomy" id="54369"/>
    <lineage>
        <taxon>Eukaryota</taxon>
        <taxon>Metazoa</taxon>
        <taxon>Chordata</taxon>
        <taxon>Craniata</taxon>
        <taxon>Vertebrata</taxon>
        <taxon>Euteleostomi</taxon>
        <taxon>Archelosauria</taxon>
        <taxon>Archosauria</taxon>
        <taxon>Dinosauria</taxon>
        <taxon>Saurischia</taxon>
        <taxon>Theropoda</taxon>
        <taxon>Coelurosauria</taxon>
        <taxon>Aves</taxon>
        <taxon>Neognathae</taxon>
        <taxon>Neoaves</taxon>
        <taxon>Gruiformes</taxon>
        <taxon>Heliornithidae</taxon>
        <taxon>Heliornis</taxon>
    </lineage>
</organism>
<dbReference type="FunFam" id="1.20.1250.20:FF:000297">
    <property type="entry name" value="Solute carrier family 22 member 18"/>
    <property type="match status" value="1"/>
</dbReference>
<feature type="transmembrane region" description="Helical" evidence="8">
    <location>
        <begin position="176"/>
        <end position="200"/>
    </location>
</feature>
<evidence type="ECO:0000256" key="2">
    <source>
        <dbReference type="ARBA" id="ARBA00022475"/>
    </source>
</evidence>
<dbReference type="PROSITE" id="PS50850">
    <property type="entry name" value="MFS"/>
    <property type="match status" value="1"/>
</dbReference>
<dbReference type="InterPro" id="IPR036259">
    <property type="entry name" value="MFS_trans_sf"/>
</dbReference>
<evidence type="ECO:0000256" key="1">
    <source>
        <dbReference type="ARBA" id="ARBA00004424"/>
    </source>
</evidence>
<comment type="caution">
    <text evidence="10">The sequence shown here is derived from an EMBL/GenBank/DDBJ whole genome shotgun (WGS) entry which is preliminary data.</text>
</comment>
<dbReference type="PANTHER" id="PTHR24002:SF3">
    <property type="entry name" value="SOLUTE CARRIER FAMILY 22 MEMBER 18"/>
    <property type="match status" value="1"/>
</dbReference>
<evidence type="ECO:0000256" key="6">
    <source>
        <dbReference type="ARBA" id="ARBA00078639"/>
    </source>
</evidence>
<keyword evidence="11" id="KW-1185">Reference proteome</keyword>
<dbReference type="InterPro" id="IPR011701">
    <property type="entry name" value="MFS"/>
</dbReference>
<protein>
    <recommendedName>
        <fullName evidence="6">Organic cation transporter-like protein 2</fullName>
    </recommendedName>
</protein>
<dbReference type="SUPFAM" id="SSF103473">
    <property type="entry name" value="MFS general substrate transporter"/>
    <property type="match status" value="1"/>
</dbReference>
<dbReference type="Proteomes" id="UP000590868">
    <property type="component" value="Unassembled WGS sequence"/>
</dbReference>
<feature type="transmembrane region" description="Helical" evidence="8">
    <location>
        <begin position="91"/>
        <end position="109"/>
    </location>
</feature>
<dbReference type="Pfam" id="PF07690">
    <property type="entry name" value="MFS_1"/>
    <property type="match status" value="1"/>
</dbReference>
<accession>A0A7L2ARV0</accession>
<dbReference type="InterPro" id="IPR020846">
    <property type="entry name" value="MFS_dom"/>
</dbReference>
<dbReference type="Gene3D" id="1.20.1250.20">
    <property type="entry name" value="MFS general substrate transporter like domains"/>
    <property type="match status" value="1"/>
</dbReference>
<proteinExistence type="predicted"/>
<dbReference type="GO" id="GO:0022857">
    <property type="term" value="F:transmembrane transporter activity"/>
    <property type="evidence" value="ECO:0007669"/>
    <property type="project" value="InterPro"/>
</dbReference>
<feature type="transmembrane region" description="Helical" evidence="8">
    <location>
        <begin position="28"/>
        <end position="52"/>
    </location>
</feature>
<evidence type="ECO:0000256" key="7">
    <source>
        <dbReference type="ARBA" id="ARBA00093348"/>
    </source>
</evidence>
<gene>
    <name evidence="10" type="primary">Slc22a18</name>
    <name evidence="10" type="ORF">HELFUL_R08214</name>
</gene>
<feature type="transmembrane region" description="Helical" evidence="8">
    <location>
        <begin position="272"/>
        <end position="291"/>
    </location>
</feature>
<evidence type="ECO:0000256" key="3">
    <source>
        <dbReference type="ARBA" id="ARBA00022692"/>
    </source>
</evidence>
<feature type="transmembrane region" description="Helical" evidence="8">
    <location>
        <begin position="64"/>
        <end position="84"/>
    </location>
</feature>
<name>A0A7L2ARV0_9GRUI</name>
<feature type="transmembrane region" description="Helical" evidence="8">
    <location>
        <begin position="148"/>
        <end position="170"/>
    </location>
</feature>
<keyword evidence="3 8" id="KW-0812">Transmembrane</keyword>
<evidence type="ECO:0000313" key="10">
    <source>
        <dbReference type="EMBL" id="NXP49691.1"/>
    </source>
</evidence>
<comment type="subcellular location">
    <subcellularLocation>
        <location evidence="1">Apical cell membrane</location>
        <topology evidence="1">Multi-pass membrane protein</topology>
    </subcellularLocation>
</comment>
<dbReference type="AlphaFoldDB" id="A0A7L2ARV0"/>
<evidence type="ECO:0000313" key="11">
    <source>
        <dbReference type="Proteomes" id="UP000590868"/>
    </source>
</evidence>
<dbReference type="PRINTS" id="PR01035">
    <property type="entry name" value="TCRTETA"/>
</dbReference>
<dbReference type="InterPro" id="IPR001958">
    <property type="entry name" value="Tet-R_TetA/multi-R_MdtG-like"/>
</dbReference>
<dbReference type="GO" id="GO:0005635">
    <property type="term" value="C:nuclear envelope"/>
    <property type="evidence" value="ECO:0007669"/>
    <property type="project" value="TreeGrafter"/>
</dbReference>
<feature type="transmembrane region" description="Helical" evidence="8">
    <location>
        <begin position="240"/>
        <end position="260"/>
    </location>
</feature>
<feature type="domain" description="Major facilitator superfamily (MFS) profile" evidence="9">
    <location>
        <begin position="23"/>
        <end position="414"/>
    </location>
</feature>
<feature type="transmembrane region" description="Helical" evidence="8">
    <location>
        <begin position="387"/>
        <end position="408"/>
    </location>
</feature>